<evidence type="ECO:0000313" key="2">
    <source>
        <dbReference type="EnsemblMetazoa" id="XP_019773026.1"/>
    </source>
</evidence>
<reference evidence="3" key="1">
    <citation type="journal article" date="2013" name="Genome Biol.">
        <title>Draft genome of the mountain pine beetle, Dendroctonus ponderosae Hopkins, a major forest pest.</title>
        <authorList>
            <person name="Keeling C.I."/>
            <person name="Yuen M.M."/>
            <person name="Liao N.Y."/>
            <person name="Docking T.R."/>
            <person name="Chan S.K."/>
            <person name="Taylor G.A."/>
            <person name="Palmquist D.L."/>
            <person name="Jackman S.D."/>
            <person name="Nguyen A."/>
            <person name="Li M."/>
            <person name="Henderson H."/>
            <person name="Janes J.K."/>
            <person name="Zhao Y."/>
            <person name="Pandoh P."/>
            <person name="Moore R."/>
            <person name="Sperling F.A."/>
            <person name="Huber D.P."/>
            <person name="Birol I."/>
            <person name="Jones S.J."/>
            <person name="Bohlmann J."/>
        </authorList>
    </citation>
    <scope>NUCLEOTIDE SEQUENCE</scope>
</reference>
<feature type="chain" id="PRO_5043400671" description="Protein quiver" evidence="1">
    <location>
        <begin position="20"/>
        <end position="110"/>
    </location>
</feature>
<keyword evidence="1" id="KW-0732">Signal</keyword>
<feature type="signal peptide" evidence="1">
    <location>
        <begin position="1"/>
        <end position="19"/>
    </location>
</feature>
<dbReference type="InterPro" id="IPR045860">
    <property type="entry name" value="Snake_toxin-like_sf"/>
</dbReference>
<dbReference type="EnsemblMetazoa" id="XM_019917467.1">
    <property type="protein sequence ID" value="XP_019773026.1"/>
    <property type="gene ID" value="LOC109546488"/>
</dbReference>
<keyword evidence="3" id="KW-1185">Reference proteome</keyword>
<evidence type="ECO:0000256" key="1">
    <source>
        <dbReference type="SAM" id="SignalP"/>
    </source>
</evidence>
<name>A0AAR5QIK1_DENPD</name>
<reference evidence="2" key="2">
    <citation type="submission" date="2024-08" db="UniProtKB">
        <authorList>
            <consortium name="EnsemblMetazoa"/>
        </authorList>
    </citation>
    <scope>IDENTIFICATION</scope>
</reference>
<sequence>MHWILVFAGLLLATHSGSGLECYTCSSHVGITNSMNDCERFNSYENHRKSFCQPGEQVCAKHIVNHDGVTWVHRSCRPYDVCDVLSQMYRNGRDQLLECSTCSDRNLSIY</sequence>
<organism evidence="2 3">
    <name type="scientific">Dendroctonus ponderosae</name>
    <name type="common">Mountain pine beetle</name>
    <dbReference type="NCBI Taxonomy" id="77166"/>
    <lineage>
        <taxon>Eukaryota</taxon>
        <taxon>Metazoa</taxon>
        <taxon>Ecdysozoa</taxon>
        <taxon>Arthropoda</taxon>
        <taxon>Hexapoda</taxon>
        <taxon>Insecta</taxon>
        <taxon>Pterygota</taxon>
        <taxon>Neoptera</taxon>
        <taxon>Endopterygota</taxon>
        <taxon>Coleoptera</taxon>
        <taxon>Polyphaga</taxon>
        <taxon>Cucujiformia</taxon>
        <taxon>Curculionidae</taxon>
        <taxon>Scolytinae</taxon>
        <taxon>Dendroctonus</taxon>
    </lineage>
</organism>
<dbReference type="SUPFAM" id="SSF57302">
    <property type="entry name" value="Snake toxin-like"/>
    <property type="match status" value="1"/>
</dbReference>
<accession>A0AAR5QIK1</accession>
<dbReference type="AlphaFoldDB" id="A0AAR5QIK1"/>
<evidence type="ECO:0008006" key="4">
    <source>
        <dbReference type="Google" id="ProtNLM"/>
    </source>
</evidence>
<dbReference type="Proteomes" id="UP000019118">
    <property type="component" value="Unassembled WGS sequence"/>
</dbReference>
<protein>
    <recommendedName>
        <fullName evidence="4">Protein quiver</fullName>
    </recommendedName>
</protein>
<evidence type="ECO:0000313" key="3">
    <source>
        <dbReference type="Proteomes" id="UP000019118"/>
    </source>
</evidence>
<proteinExistence type="predicted"/>